<comment type="caution">
    <text evidence="3">The sequence shown here is derived from an EMBL/GenBank/DDBJ whole genome shotgun (WGS) entry which is preliminary data.</text>
</comment>
<evidence type="ECO:0000259" key="2">
    <source>
        <dbReference type="Pfam" id="PF02470"/>
    </source>
</evidence>
<feature type="non-terminal residue" evidence="3">
    <location>
        <position position="1"/>
    </location>
</feature>
<feature type="domain" description="Mce/MlaD" evidence="2">
    <location>
        <begin position="34"/>
        <end position="110"/>
    </location>
</feature>
<dbReference type="PANTHER" id="PTHR33371:SF4">
    <property type="entry name" value="INTERMEMBRANE PHOSPHOLIPID TRANSPORT SYSTEM BINDING PROTEIN MLAD"/>
    <property type="match status" value="1"/>
</dbReference>
<evidence type="ECO:0000313" key="3">
    <source>
        <dbReference type="EMBL" id="GAI86317.1"/>
    </source>
</evidence>
<name>X1RZV8_9ZZZZ</name>
<keyword evidence="1" id="KW-0812">Transmembrane</keyword>
<protein>
    <recommendedName>
        <fullName evidence="2">Mce/MlaD domain-containing protein</fullName>
    </recommendedName>
</protein>
<proteinExistence type="predicted"/>
<sequence length="128" mass="13917">ISSEAKVGLFVLVGLIILGYMSFRIGEYGFGLKRGYLVNVVFDNVAGLERDASVQIAGVEVGRVEEIRLKDGKALVTMRIIPDVKLARDVVAAIKTHGILGEKYIEIVPGTKGEAFLKEGERITRVEG</sequence>
<gene>
    <name evidence="3" type="ORF">S12H4_21921</name>
</gene>
<dbReference type="InterPro" id="IPR003399">
    <property type="entry name" value="Mce/MlaD"/>
</dbReference>
<dbReference type="AlphaFoldDB" id="X1RZV8"/>
<reference evidence="3" key="1">
    <citation type="journal article" date="2014" name="Front. Microbiol.">
        <title>High frequency of phylogenetically diverse reductive dehalogenase-homologous genes in deep subseafloor sedimentary metagenomes.</title>
        <authorList>
            <person name="Kawai M."/>
            <person name="Futagami T."/>
            <person name="Toyoda A."/>
            <person name="Takaki Y."/>
            <person name="Nishi S."/>
            <person name="Hori S."/>
            <person name="Arai W."/>
            <person name="Tsubouchi T."/>
            <person name="Morono Y."/>
            <person name="Uchiyama I."/>
            <person name="Ito T."/>
            <person name="Fujiyama A."/>
            <person name="Inagaki F."/>
            <person name="Takami H."/>
        </authorList>
    </citation>
    <scope>NUCLEOTIDE SEQUENCE</scope>
    <source>
        <strain evidence="3">Expedition CK06-06</strain>
    </source>
</reference>
<organism evidence="3">
    <name type="scientific">marine sediment metagenome</name>
    <dbReference type="NCBI Taxonomy" id="412755"/>
    <lineage>
        <taxon>unclassified sequences</taxon>
        <taxon>metagenomes</taxon>
        <taxon>ecological metagenomes</taxon>
    </lineage>
</organism>
<keyword evidence="1" id="KW-0472">Membrane</keyword>
<feature type="transmembrane region" description="Helical" evidence="1">
    <location>
        <begin position="6"/>
        <end position="23"/>
    </location>
</feature>
<dbReference type="InterPro" id="IPR052336">
    <property type="entry name" value="MlaD_Phospholipid_Transporter"/>
</dbReference>
<accession>X1RZV8</accession>
<keyword evidence="1" id="KW-1133">Transmembrane helix</keyword>
<evidence type="ECO:0000256" key="1">
    <source>
        <dbReference type="SAM" id="Phobius"/>
    </source>
</evidence>
<dbReference type="Pfam" id="PF02470">
    <property type="entry name" value="MlaD"/>
    <property type="match status" value="1"/>
</dbReference>
<dbReference type="EMBL" id="BARW01011347">
    <property type="protein sequence ID" value="GAI86317.1"/>
    <property type="molecule type" value="Genomic_DNA"/>
</dbReference>
<dbReference type="PANTHER" id="PTHR33371">
    <property type="entry name" value="INTERMEMBRANE PHOSPHOLIPID TRANSPORT SYSTEM BINDING PROTEIN MLAD-RELATED"/>
    <property type="match status" value="1"/>
</dbReference>